<sequence>MGKMLKEVTCSCFWGEAQIPLSNISSTNVLILLFVYAAITSPLQTFQFWHYEELACEPEVFMIRKRKHPCSSPQPS</sequence>
<dbReference type="EMBL" id="JAULJE010000008">
    <property type="protein sequence ID" value="KAK1339778.1"/>
    <property type="molecule type" value="Genomic_DNA"/>
</dbReference>
<name>A0AA40LPW9_CNENI</name>
<dbReference type="AlphaFoldDB" id="A0AA40LPW9"/>
<evidence type="ECO:0000313" key="3">
    <source>
        <dbReference type="Proteomes" id="UP001177744"/>
    </source>
</evidence>
<keyword evidence="1" id="KW-0472">Membrane</keyword>
<feature type="transmembrane region" description="Helical" evidence="1">
    <location>
        <begin position="21"/>
        <end position="39"/>
    </location>
</feature>
<evidence type="ECO:0000256" key="1">
    <source>
        <dbReference type="SAM" id="Phobius"/>
    </source>
</evidence>
<keyword evidence="1" id="KW-1133">Transmembrane helix</keyword>
<organism evidence="2 3">
    <name type="scientific">Cnephaeus nilssonii</name>
    <name type="common">Northern bat</name>
    <name type="synonym">Eptesicus nilssonii</name>
    <dbReference type="NCBI Taxonomy" id="3371016"/>
    <lineage>
        <taxon>Eukaryota</taxon>
        <taxon>Metazoa</taxon>
        <taxon>Chordata</taxon>
        <taxon>Craniata</taxon>
        <taxon>Vertebrata</taxon>
        <taxon>Euteleostomi</taxon>
        <taxon>Mammalia</taxon>
        <taxon>Eutheria</taxon>
        <taxon>Laurasiatheria</taxon>
        <taxon>Chiroptera</taxon>
        <taxon>Yangochiroptera</taxon>
        <taxon>Vespertilionidae</taxon>
        <taxon>Cnephaeus</taxon>
    </lineage>
</organism>
<keyword evidence="1" id="KW-0812">Transmembrane</keyword>
<dbReference type="Proteomes" id="UP001177744">
    <property type="component" value="Unassembled WGS sequence"/>
</dbReference>
<protein>
    <submittedName>
        <fullName evidence="2">Uncharacterized protein</fullName>
    </submittedName>
</protein>
<keyword evidence="3" id="KW-1185">Reference proteome</keyword>
<proteinExistence type="predicted"/>
<evidence type="ECO:0000313" key="2">
    <source>
        <dbReference type="EMBL" id="KAK1339778.1"/>
    </source>
</evidence>
<accession>A0AA40LPW9</accession>
<gene>
    <name evidence="2" type="ORF">QTO34_018335</name>
</gene>
<reference evidence="2" key="1">
    <citation type="submission" date="2023-06" db="EMBL/GenBank/DDBJ databases">
        <title>Reference genome for the Northern bat (Eptesicus nilssonii), a most northern bat species.</title>
        <authorList>
            <person name="Laine V.N."/>
            <person name="Pulliainen A.T."/>
            <person name="Lilley T.M."/>
        </authorList>
    </citation>
    <scope>NUCLEOTIDE SEQUENCE</scope>
    <source>
        <strain evidence="2">BLF_Eptnil</strain>
        <tissue evidence="2">Kidney</tissue>
    </source>
</reference>
<comment type="caution">
    <text evidence="2">The sequence shown here is derived from an EMBL/GenBank/DDBJ whole genome shotgun (WGS) entry which is preliminary data.</text>
</comment>